<evidence type="ECO:0000313" key="4">
    <source>
        <dbReference type="Proteomes" id="UP000324021"/>
    </source>
</evidence>
<keyword evidence="3" id="KW-1185">Reference proteome</keyword>
<dbReference type="EMBL" id="FMZP01000011">
    <property type="protein sequence ID" value="SDD03047.1"/>
    <property type="molecule type" value="Genomic_DNA"/>
</dbReference>
<evidence type="ECO:0000313" key="3">
    <source>
        <dbReference type="Proteomes" id="UP000199320"/>
    </source>
</evidence>
<dbReference type="Proteomes" id="UP000199320">
    <property type="component" value="Unassembled WGS sequence"/>
</dbReference>
<proteinExistence type="predicted"/>
<dbReference type="RefSeq" id="WP_092932511.1">
    <property type="nucleotide sequence ID" value="NZ_FOIC01000008.1"/>
</dbReference>
<organism evidence="2 3">
    <name type="scientific">Natrinema hispanicum</name>
    <dbReference type="NCBI Taxonomy" id="392421"/>
    <lineage>
        <taxon>Archaea</taxon>
        <taxon>Methanobacteriati</taxon>
        <taxon>Methanobacteriota</taxon>
        <taxon>Stenosarchaea group</taxon>
        <taxon>Halobacteria</taxon>
        <taxon>Halobacteriales</taxon>
        <taxon>Natrialbaceae</taxon>
        <taxon>Natrinema</taxon>
    </lineage>
</organism>
<evidence type="ECO:0000313" key="1">
    <source>
        <dbReference type="EMBL" id="SDD03047.1"/>
    </source>
</evidence>
<sequence>MSSSRSRTWRAAWTHFGSELRDIEAEIEGIPPTNYRYNTKEASDWSWSDYGEETDDMEADESARMTAIWTVIQCKQEGMSDRETAKFVPYSHEWVNSRWKEYQKEGKHTEALSKVEERIA</sequence>
<gene>
    <name evidence="2" type="ORF">SAMN04488694_10838</name>
    <name evidence="1" type="ORF">SAMN05192552_101138</name>
</gene>
<protein>
    <submittedName>
        <fullName evidence="2">Uncharacterized protein</fullName>
    </submittedName>
</protein>
<dbReference type="EMBL" id="FOIC01000008">
    <property type="protein sequence ID" value="SET54238.1"/>
    <property type="molecule type" value="Genomic_DNA"/>
</dbReference>
<dbReference type="OrthoDB" id="321312at2157"/>
<dbReference type="Proteomes" id="UP000324021">
    <property type="component" value="Unassembled WGS sequence"/>
</dbReference>
<accession>A0A1I0F7U9</accession>
<reference evidence="3 4" key="1">
    <citation type="submission" date="2016-10" db="EMBL/GenBank/DDBJ databases">
        <authorList>
            <person name="Varghese N."/>
            <person name="Submissions S."/>
        </authorList>
    </citation>
    <scope>NUCLEOTIDE SEQUENCE [LARGE SCALE GENOMIC DNA]</scope>
    <source>
        <strain evidence="1 4">CDM_1</strain>
        <strain evidence="3">CDM_6</strain>
    </source>
</reference>
<name>A0A1I0F7U9_9EURY</name>
<reference evidence="2" key="2">
    <citation type="submission" date="2016-10" db="EMBL/GenBank/DDBJ databases">
        <authorList>
            <person name="de Groot N.N."/>
        </authorList>
    </citation>
    <scope>NUCLEOTIDE SEQUENCE [LARGE SCALE GENOMIC DNA]</scope>
    <source>
        <strain evidence="2">CDM_6</strain>
    </source>
</reference>
<dbReference type="AlphaFoldDB" id="A0A1I0F7U9"/>
<evidence type="ECO:0000313" key="2">
    <source>
        <dbReference type="EMBL" id="SET54238.1"/>
    </source>
</evidence>